<dbReference type="RefSeq" id="WP_186865989.1">
    <property type="nucleotide sequence ID" value="NZ_JACOPH010000001.1"/>
</dbReference>
<feature type="chain" id="PRO_5037526376" description="1-phosphatidylinositol phosphodiesterase" evidence="8">
    <location>
        <begin position="29"/>
        <end position="1028"/>
    </location>
</feature>
<dbReference type="Pfam" id="PF13385">
    <property type="entry name" value="Laminin_G_3"/>
    <property type="match status" value="1"/>
</dbReference>
<dbReference type="Gene3D" id="2.60.40.4270">
    <property type="entry name" value="Listeria-Bacteroides repeat domain"/>
    <property type="match status" value="1"/>
</dbReference>
<dbReference type="InterPro" id="IPR046780">
    <property type="entry name" value="aBig_2"/>
</dbReference>
<dbReference type="Pfam" id="PF20578">
    <property type="entry name" value="aBig_2"/>
    <property type="match status" value="1"/>
</dbReference>
<dbReference type="Pfam" id="PF09479">
    <property type="entry name" value="Flg_new"/>
    <property type="match status" value="1"/>
</dbReference>
<evidence type="ECO:0000259" key="9">
    <source>
        <dbReference type="SMART" id="SM00148"/>
    </source>
</evidence>
<gene>
    <name evidence="10" type="ORF">H8S17_01900</name>
</gene>
<accession>A0A923RRU6</accession>
<dbReference type="Gene3D" id="3.20.20.190">
    <property type="entry name" value="Phosphatidylinositol (PI) phosphodiesterase"/>
    <property type="match status" value="1"/>
</dbReference>
<evidence type="ECO:0000256" key="1">
    <source>
        <dbReference type="ARBA" id="ARBA00001316"/>
    </source>
</evidence>
<dbReference type="PANTHER" id="PTHR13593">
    <property type="match status" value="1"/>
</dbReference>
<evidence type="ECO:0000313" key="11">
    <source>
        <dbReference type="Proteomes" id="UP000606720"/>
    </source>
</evidence>
<dbReference type="InterPro" id="IPR051057">
    <property type="entry name" value="PI-PLC_domain"/>
</dbReference>
<name>A0A923RRU6_9FIRM</name>
<dbReference type="GO" id="GO:0004436">
    <property type="term" value="F:phosphatidylinositol diacylglycerol-lyase activity"/>
    <property type="evidence" value="ECO:0007669"/>
    <property type="project" value="UniProtKB-EC"/>
</dbReference>
<evidence type="ECO:0000313" key="10">
    <source>
        <dbReference type="EMBL" id="MBC5712971.1"/>
    </source>
</evidence>
<evidence type="ECO:0000256" key="7">
    <source>
        <dbReference type="SAM" id="MobiDB-lite"/>
    </source>
</evidence>
<dbReference type="EC" id="4.6.1.13" evidence="3"/>
<protein>
    <recommendedName>
        <fullName evidence="4">1-phosphatidylinositol phosphodiesterase</fullName>
        <ecNumber evidence="3">4.6.1.13</ecNumber>
    </recommendedName>
    <alternativeName>
        <fullName evidence="5">Phosphatidylinositol diacylglycerol-lyase</fullName>
    </alternativeName>
    <alternativeName>
        <fullName evidence="6">Phosphatidylinositol-specific phospholipase C</fullName>
    </alternativeName>
</protein>
<feature type="signal peptide" evidence="8">
    <location>
        <begin position="1"/>
        <end position="28"/>
    </location>
</feature>
<dbReference type="CDD" id="cd08586">
    <property type="entry name" value="PI-PLCc_BcPLC_like"/>
    <property type="match status" value="1"/>
</dbReference>
<dbReference type="Proteomes" id="UP000606720">
    <property type="component" value="Unassembled WGS sequence"/>
</dbReference>
<evidence type="ECO:0000256" key="6">
    <source>
        <dbReference type="ARBA" id="ARBA00030782"/>
    </source>
</evidence>
<dbReference type="GO" id="GO:0008081">
    <property type="term" value="F:phosphoric diester hydrolase activity"/>
    <property type="evidence" value="ECO:0007669"/>
    <property type="project" value="InterPro"/>
</dbReference>
<dbReference type="Gene3D" id="2.60.40.10">
    <property type="entry name" value="Immunoglobulins"/>
    <property type="match status" value="1"/>
</dbReference>
<dbReference type="InterPro" id="IPR042229">
    <property type="entry name" value="Listeria/Bacterioides_rpt_sf"/>
</dbReference>
<dbReference type="SMART" id="SM00148">
    <property type="entry name" value="PLCXc"/>
    <property type="match status" value="1"/>
</dbReference>
<feature type="compositionally biased region" description="Low complexity" evidence="7">
    <location>
        <begin position="909"/>
        <end position="924"/>
    </location>
</feature>
<keyword evidence="8" id="KW-0732">Signal</keyword>
<dbReference type="SUPFAM" id="SSF51695">
    <property type="entry name" value="PLC-like phosphodiesterases"/>
    <property type="match status" value="1"/>
</dbReference>
<evidence type="ECO:0000256" key="8">
    <source>
        <dbReference type="SAM" id="SignalP"/>
    </source>
</evidence>
<dbReference type="InterPro" id="IPR013320">
    <property type="entry name" value="ConA-like_dom_sf"/>
</dbReference>
<evidence type="ECO:0000256" key="3">
    <source>
        <dbReference type="ARBA" id="ARBA00012581"/>
    </source>
</evidence>
<dbReference type="NCBIfam" id="TIGR02543">
    <property type="entry name" value="List_Bact_rpt"/>
    <property type="match status" value="1"/>
</dbReference>
<evidence type="ECO:0000256" key="2">
    <source>
        <dbReference type="ARBA" id="ARBA00004196"/>
    </source>
</evidence>
<evidence type="ECO:0000256" key="5">
    <source>
        <dbReference type="ARBA" id="ARBA00030474"/>
    </source>
</evidence>
<dbReference type="SUPFAM" id="SSF49899">
    <property type="entry name" value="Concanavalin A-like lectins/glucanases"/>
    <property type="match status" value="1"/>
</dbReference>
<dbReference type="InterPro" id="IPR013783">
    <property type="entry name" value="Ig-like_fold"/>
</dbReference>
<dbReference type="GO" id="GO:0006629">
    <property type="term" value="P:lipid metabolic process"/>
    <property type="evidence" value="ECO:0007669"/>
    <property type="project" value="InterPro"/>
</dbReference>
<feature type="domain" description="Phosphatidylinositol-specific phospholipase C X" evidence="9">
    <location>
        <begin position="46"/>
        <end position="194"/>
    </location>
</feature>
<dbReference type="InterPro" id="IPR017946">
    <property type="entry name" value="PLC-like_Pdiesterase_TIM-brl"/>
</dbReference>
<dbReference type="AlphaFoldDB" id="A0A923RRU6"/>
<feature type="compositionally biased region" description="Gly residues" evidence="7">
    <location>
        <begin position="830"/>
        <end position="908"/>
    </location>
</feature>
<dbReference type="InterPro" id="IPR013378">
    <property type="entry name" value="InlB-like_B-rpt"/>
</dbReference>
<dbReference type="EMBL" id="JACOPH010000001">
    <property type="protein sequence ID" value="MBC5712971.1"/>
    <property type="molecule type" value="Genomic_DNA"/>
</dbReference>
<dbReference type="InterPro" id="IPR000909">
    <property type="entry name" value="PLipase_C_PInositol-sp_X_dom"/>
</dbReference>
<keyword evidence="11" id="KW-1185">Reference proteome</keyword>
<proteinExistence type="predicted"/>
<dbReference type="Gene3D" id="2.60.120.200">
    <property type="match status" value="1"/>
</dbReference>
<comment type="caution">
    <text evidence="10">The sequence shown here is derived from an EMBL/GenBank/DDBJ whole genome shotgun (WGS) entry which is preliminary data.</text>
</comment>
<reference evidence="10" key="1">
    <citation type="submission" date="2020-08" db="EMBL/GenBank/DDBJ databases">
        <title>Genome public.</title>
        <authorList>
            <person name="Liu C."/>
            <person name="Sun Q."/>
        </authorList>
    </citation>
    <scope>NUCLEOTIDE SEQUENCE</scope>
    <source>
        <strain evidence="10">BX1005</strain>
    </source>
</reference>
<comment type="subcellular location">
    <subcellularLocation>
        <location evidence="2">Cell envelope</location>
    </subcellularLocation>
</comment>
<dbReference type="Pfam" id="PF00388">
    <property type="entry name" value="PI-PLC-X"/>
    <property type="match status" value="1"/>
</dbReference>
<evidence type="ECO:0000256" key="4">
    <source>
        <dbReference type="ARBA" id="ARBA00019758"/>
    </source>
</evidence>
<organism evidence="10 11">
    <name type="scientific">Roseburia zhanii</name>
    <dbReference type="NCBI Taxonomy" id="2763064"/>
    <lineage>
        <taxon>Bacteria</taxon>
        <taxon>Bacillati</taxon>
        <taxon>Bacillota</taxon>
        <taxon>Clostridia</taxon>
        <taxon>Lachnospirales</taxon>
        <taxon>Lachnospiraceae</taxon>
        <taxon>Roseburia</taxon>
    </lineage>
</organism>
<dbReference type="PANTHER" id="PTHR13593:SF113">
    <property type="entry name" value="SI:DKEY-266F7.9"/>
    <property type="match status" value="1"/>
</dbReference>
<feature type="region of interest" description="Disordered" evidence="7">
    <location>
        <begin position="815"/>
        <end position="934"/>
    </location>
</feature>
<dbReference type="GO" id="GO:0030313">
    <property type="term" value="C:cell envelope"/>
    <property type="evidence" value="ECO:0007669"/>
    <property type="project" value="UniProtKB-SubCell"/>
</dbReference>
<dbReference type="PROSITE" id="PS50007">
    <property type="entry name" value="PIPLC_X_DOMAIN"/>
    <property type="match status" value="1"/>
</dbReference>
<sequence length="1028" mass="109744">MYKQWNRLLAFLMTVAVVMTSLTYPVKADTTDPWDSVASTDWMAKIDGDLKITQINIPGTHDSGTKYVEASNYSQCQDKTIAEQLAAGIRFLDIRVEMDSDGNLRLVHGSTACKDSAGNKLYLDTVLSDCYAFLDAHPTEAIIMSIKKDNGDATDAKVQAAVHKYIDANAQYWSTQNGKSPLKDVRGKIVLARRYKNDNNYSDSKGGMHFVWGDQGGSDVVDTPYVRWAVTGLTGLWVQDRYEYSASNKWTAVQTGLDNPPGADNRANEYFLNFLSSAGNKILGIPASTPKKIAESVNAEFTNYEMTQGKSYGYIIMDFVTEELARKVIKTNICTSAANLELLDGTLTEVKQTCEDAKAKKCYTEDSLKLLTDAVASADTLRTQLVADPTITAARVQEEVAKLKAAAEGTLELKTAAQLEKYLSGWYPLSENANDRSANGNDGTAQGVTFSRDNGVTITGSGKLQSYISLPTTMFDGQDNLTISFWAKDTGTDASRNQAVFSFGSGTSADPNTSNVYKYLLINTSNKTSLKTVMTKNSWKGESGFTTECNYPKNTWAQITCVLNGTNLTLYKDGELIGTKNTGVKVSDFGTNRIAYIGNSIWGGSDNDYIGNVKDLRIYQASLEAEQVEEIYQYMDNTLPAEYTKEDIVSALESTLATKLTANADGSYSLGITKDKMTLPATGYGNSGITWASSDKTVIDPATGNITLPEAGAKDETVDLTATITTATGKTSTILFVCTVYAKEPEKQKYTVSFDAADGTMVSAVEVEEGSTVEKPADPVREGYTFEGWYINGATEAFDFTIAVTQNMTLTAKWTKKAGSDTDSGSTDNGTGGGSGSTDNGTGGGSGSTDNGTGGGSGSTDNGTGGGSGSTDNGTGGGSGSTDNGTSGGSGSTDNGTSGGTTGNGTGASNGQTAGSADASTADDSQTEIPKTQVKLGKASISKVTAKSGKKLQIKIRKASGAKGYEISYSLNKKFKSAKKVTVKKTTYTIRKLKKGKIYYIRIRPYTKSDGKMVYGTYSKTVKKKVTK</sequence>
<comment type="catalytic activity">
    <reaction evidence="1">
        <text>a 1,2-diacyl-sn-glycero-3-phospho-(1D-myo-inositol) = 1D-myo-inositol 1,2-cyclic phosphate + a 1,2-diacyl-sn-glycerol</text>
        <dbReference type="Rhea" id="RHEA:17093"/>
        <dbReference type="ChEBI" id="CHEBI:17815"/>
        <dbReference type="ChEBI" id="CHEBI:57880"/>
        <dbReference type="ChEBI" id="CHEBI:58484"/>
        <dbReference type="EC" id="4.6.1.13"/>
    </reaction>
</comment>